<accession>A0A6G1F1Y3</accession>
<dbReference type="Proteomes" id="UP000479710">
    <property type="component" value="Unassembled WGS sequence"/>
</dbReference>
<gene>
    <name evidence="1" type="ORF">E2562_036988</name>
</gene>
<organism evidence="1 2">
    <name type="scientific">Oryza meyeriana var. granulata</name>
    <dbReference type="NCBI Taxonomy" id="110450"/>
    <lineage>
        <taxon>Eukaryota</taxon>
        <taxon>Viridiplantae</taxon>
        <taxon>Streptophyta</taxon>
        <taxon>Embryophyta</taxon>
        <taxon>Tracheophyta</taxon>
        <taxon>Spermatophyta</taxon>
        <taxon>Magnoliopsida</taxon>
        <taxon>Liliopsida</taxon>
        <taxon>Poales</taxon>
        <taxon>Poaceae</taxon>
        <taxon>BOP clade</taxon>
        <taxon>Oryzoideae</taxon>
        <taxon>Oryzeae</taxon>
        <taxon>Oryzinae</taxon>
        <taxon>Oryza</taxon>
        <taxon>Oryza meyeriana</taxon>
    </lineage>
</organism>
<dbReference type="EMBL" id="SPHZ02000002">
    <property type="protein sequence ID" value="KAF0930894.1"/>
    <property type="molecule type" value="Genomic_DNA"/>
</dbReference>
<name>A0A6G1F1Y3_9ORYZ</name>
<keyword evidence="2" id="KW-1185">Reference proteome</keyword>
<protein>
    <submittedName>
        <fullName evidence="1">Uncharacterized protein</fullName>
    </submittedName>
</protein>
<evidence type="ECO:0000313" key="1">
    <source>
        <dbReference type="EMBL" id="KAF0930894.1"/>
    </source>
</evidence>
<evidence type="ECO:0000313" key="2">
    <source>
        <dbReference type="Proteomes" id="UP000479710"/>
    </source>
</evidence>
<sequence length="66" mass="7099">MHPARCGGGGGALEALCLVAVLITGQNRRLSEAQQAAAVIHPIYLDEMRKVISVGKHISVKQPFKY</sequence>
<reference evidence="1 2" key="1">
    <citation type="submission" date="2019-11" db="EMBL/GenBank/DDBJ databases">
        <title>Whole genome sequence of Oryza granulata.</title>
        <authorList>
            <person name="Li W."/>
        </authorList>
    </citation>
    <scope>NUCLEOTIDE SEQUENCE [LARGE SCALE GENOMIC DNA]</scope>
    <source>
        <strain evidence="2">cv. Menghai</strain>
        <tissue evidence="1">Leaf</tissue>
    </source>
</reference>
<proteinExistence type="predicted"/>
<comment type="caution">
    <text evidence="1">The sequence shown here is derived from an EMBL/GenBank/DDBJ whole genome shotgun (WGS) entry which is preliminary data.</text>
</comment>
<dbReference type="AlphaFoldDB" id="A0A6G1F1Y3"/>